<dbReference type="AlphaFoldDB" id="A0A210PLD7"/>
<dbReference type="CDD" id="cd00037">
    <property type="entry name" value="CLECT"/>
    <property type="match status" value="1"/>
</dbReference>
<evidence type="ECO:0000313" key="6">
    <source>
        <dbReference type="Proteomes" id="UP000242188"/>
    </source>
</evidence>
<dbReference type="PROSITE" id="PS50041">
    <property type="entry name" value="C_TYPE_LECTIN_2"/>
    <property type="match status" value="1"/>
</dbReference>
<sequence>MFRGSVLPLLCFLTAPYAVVLGDQTCGFSGQCQYDVFVDHCANTTKTRSVRDTSCACSDLNTIETEVDSLSSTVRKIQQNFESISSELSRNINALQAKKTTLQTLQHEKTVLQSQIQITDSSLNASNLRLEGEKELRTKEVSRLQAALSLTNTTLSSCKTALVTIQTQGTHASTAPDTRLIYCGFEDHNLCGFIQESSSTSWKQGKGSVSSTTGPLSDHTYGSVTGHYMYLDAAQVASYSSGQHVVRMTSPLLTPSTGYCLRFWYNMYGKDIETLNVYAKISGGSGLGNPVYVHSGQVDRNWHMAEVSLDSEYTSHSFSFMFEATTHAQKSSHYSSGHSYTAYTGEKGDIAIDDVYIYNTSCRHNDMSSCPAGSHLYHGGSNSSTNACYMVHVIPATWYDAAKACKEEAGNAHLVSINSVEEQTYLINLINADQGLKAVGQNGFYTSGNDERVEGRFEWTDQGAHLPVTYTDWHPGQPNNVGGDQDCLLMQYADNNYEWGDVACNEKHPFICEINK</sequence>
<organism evidence="5 6">
    <name type="scientific">Mizuhopecten yessoensis</name>
    <name type="common">Japanese scallop</name>
    <name type="synonym">Patinopecten yessoensis</name>
    <dbReference type="NCBI Taxonomy" id="6573"/>
    <lineage>
        <taxon>Eukaryota</taxon>
        <taxon>Metazoa</taxon>
        <taxon>Spiralia</taxon>
        <taxon>Lophotrochozoa</taxon>
        <taxon>Mollusca</taxon>
        <taxon>Bivalvia</taxon>
        <taxon>Autobranchia</taxon>
        <taxon>Pteriomorphia</taxon>
        <taxon>Pectinida</taxon>
        <taxon>Pectinoidea</taxon>
        <taxon>Pectinidae</taxon>
        <taxon>Mizuhopecten</taxon>
    </lineage>
</organism>
<evidence type="ECO:0000313" key="5">
    <source>
        <dbReference type="EMBL" id="OWF37287.1"/>
    </source>
</evidence>
<dbReference type="InterPro" id="IPR018378">
    <property type="entry name" value="C-type_lectin_CS"/>
</dbReference>
<dbReference type="Gene3D" id="3.10.100.10">
    <property type="entry name" value="Mannose-Binding Protein A, subunit A"/>
    <property type="match status" value="1"/>
</dbReference>
<feature type="domain" description="C-type lectin" evidence="3">
    <location>
        <begin position="384"/>
        <end position="513"/>
    </location>
</feature>
<dbReference type="Pfam" id="PF00629">
    <property type="entry name" value="MAM"/>
    <property type="match status" value="1"/>
</dbReference>
<feature type="domain" description="MAM" evidence="4">
    <location>
        <begin position="181"/>
        <end position="364"/>
    </location>
</feature>
<dbReference type="PANTHER" id="PTHR23282">
    <property type="entry name" value="APICAL ENDOSOMAL GLYCOPROTEIN PRECURSOR"/>
    <property type="match status" value="1"/>
</dbReference>
<evidence type="ECO:0000256" key="2">
    <source>
        <dbReference type="SAM" id="SignalP"/>
    </source>
</evidence>
<dbReference type="Pfam" id="PF00059">
    <property type="entry name" value="Lectin_C"/>
    <property type="match status" value="1"/>
</dbReference>
<dbReference type="OrthoDB" id="441660at2759"/>
<reference evidence="5 6" key="1">
    <citation type="journal article" date="2017" name="Nat. Ecol. Evol.">
        <title>Scallop genome provides insights into evolution of bilaterian karyotype and development.</title>
        <authorList>
            <person name="Wang S."/>
            <person name="Zhang J."/>
            <person name="Jiao W."/>
            <person name="Li J."/>
            <person name="Xun X."/>
            <person name="Sun Y."/>
            <person name="Guo X."/>
            <person name="Huan P."/>
            <person name="Dong B."/>
            <person name="Zhang L."/>
            <person name="Hu X."/>
            <person name="Sun X."/>
            <person name="Wang J."/>
            <person name="Zhao C."/>
            <person name="Wang Y."/>
            <person name="Wang D."/>
            <person name="Huang X."/>
            <person name="Wang R."/>
            <person name="Lv J."/>
            <person name="Li Y."/>
            <person name="Zhang Z."/>
            <person name="Liu B."/>
            <person name="Lu W."/>
            <person name="Hui Y."/>
            <person name="Liang J."/>
            <person name="Zhou Z."/>
            <person name="Hou R."/>
            <person name="Li X."/>
            <person name="Liu Y."/>
            <person name="Li H."/>
            <person name="Ning X."/>
            <person name="Lin Y."/>
            <person name="Zhao L."/>
            <person name="Xing Q."/>
            <person name="Dou J."/>
            <person name="Li Y."/>
            <person name="Mao J."/>
            <person name="Guo H."/>
            <person name="Dou H."/>
            <person name="Li T."/>
            <person name="Mu C."/>
            <person name="Jiang W."/>
            <person name="Fu Q."/>
            <person name="Fu X."/>
            <person name="Miao Y."/>
            <person name="Liu J."/>
            <person name="Yu Q."/>
            <person name="Li R."/>
            <person name="Liao H."/>
            <person name="Li X."/>
            <person name="Kong Y."/>
            <person name="Jiang Z."/>
            <person name="Chourrout D."/>
            <person name="Li R."/>
            <person name="Bao Z."/>
        </authorList>
    </citation>
    <scope>NUCLEOTIDE SEQUENCE [LARGE SCALE GENOMIC DNA]</scope>
    <source>
        <strain evidence="5 6">PY_sf001</strain>
    </source>
</reference>
<dbReference type="InterPro" id="IPR000998">
    <property type="entry name" value="MAM_dom"/>
</dbReference>
<dbReference type="PROSITE" id="PS00615">
    <property type="entry name" value="C_TYPE_LECTIN_1"/>
    <property type="match status" value="1"/>
</dbReference>
<dbReference type="Gene3D" id="2.60.120.200">
    <property type="match status" value="1"/>
</dbReference>
<evidence type="ECO:0000256" key="1">
    <source>
        <dbReference type="ARBA" id="ARBA00023157"/>
    </source>
</evidence>
<dbReference type="Proteomes" id="UP000242188">
    <property type="component" value="Unassembled WGS sequence"/>
</dbReference>
<evidence type="ECO:0000259" key="4">
    <source>
        <dbReference type="PROSITE" id="PS50060"/>
    </source>
</evidence>
<accession>A0A210PLD7</accession>
<dbReference type="SUPFAM" id="SSF56436">
    <property type="entry name" value="C-type lectin-like"/>
    <property type="match status" value="1"/>
</dbReference>
<dbReference type="InterPro" id="IPR001304">
    <property type="entry name" value="C-type_lectin-like"/>
</dbReference>
<keyword evidence="2" id="KW-0732">Signal</keyword>
<dbReference type="InterPro" id="IPR013320">
    <property type="entry name" value="ConA-like_dom_sf"/>
</dbReference>
<dbReference type="PANTHER" id="PTHR23282:SF101">
    <property type="entry name" value="MAM DOMAIN-CONTAINING PROTEIN"/>
    <property type="match status" value="1"/>
</dbReference>
<comment type="caution">
    <text evidence="5">The sequence shown here is derived from an EMBL/GenBank/DDBJ whole genome shotgun (WGS) entry which is preliminary data.</text>
</comment>
<protein>
    <submittedName>
        <fullName evidence="5">MAM domain-containing glycosylphosphatidylinositol anchor protein 2</fullName>
    </submittedName>
</protein>
<feature type="chain" id="PRO_5013007450" evidence="2">
    <location>
        <begin position="23"/>
        <end position="516"/>
    </location>
</feature>
<dbReference type="SMART" id="SM00034">
    <property type="entry name" value="CLECT"/>
    <property type="match status" value="1"/>
</dbReference>
<keyword evidence="1" id="KW-1015">Disulfide bond</keyword>
<dbReference type="InterPro" id="IPR051560">
    <property type="entry name" value="MAM_domain-containing"/>
</dbReference>
<dbReference type="SMART" id="SM00137">
    <property type="entry name" value="MAM"/>
    <property type="match status" value="1"/>
</dbReference>
<dbReference type="EMBL" id="NEDP02005592">
    <property type="protein sequence ID" value="OWF37287.1"/>
    <property type="molecule type" value="Genomic_DNA"/>
</dbReference>
<dbReference type="PROSITE" id="PS50060">
    <property type="entry name" value="MAM_2"/>
    <property type="match status" value="1"/>
</dbReference>
<dbReference type="InterPro" id="IPR016187">
    <property type="entry name" value="CTDL_fold"/>
</dbReference>
<feature type="signal peptide" evidence="2">
    <location>
        <begin position="1"/>
        <end position="22"/>
    </location>
</feature>
<dbReference type="InterPro" id="IPR016186">
    <property type="entry name" value="C-type_lectin-like/link_sf"/>
</dbReference>
<dbReference type="SUPFAM" id="SSF49899">
    <property type="entry name" value="Concanavalin A-like lectins/glucanases"/>
    <property type="match status" value="1"/>
</dbReference>
<dbReference type="GO" id="GO:0016020">
    <property type="term" value="C:membrane"/>
    <property type="evidence" value="ECO:0007669"/>
    <property type="project" value="InterPro"/>
</dbReference>
<proteinExistence type="predicted"/>
<dbReference type="CDD" id="cd06263">
    <property type="entry name" value="MAM"/>
    <property type="match status" value="1"/>
</dbReference>
<evidence type="ECO:0000259" key="3">
    <source>
        <dbReference type="PROSITE" id="PS50041"/>
    </source>
</evidence>
<name>A0A210PLD7_MIZYE</name>
<keyword evidence="6" id="KW-1185">Reference proteome</keyword>
<gene>
    <name evidence="5" type="ORF">KP79_PYT12690</name>
</gene>